<dbReference type="AlphaFoldDB" id="A0AAI9N1T5"/>
<reference evidence="3 4" key="1">
    <citation type="journal article" date="2013" name="Front. Microbiol.">
        <title>The genome of the endophytic bacterium H. frisingense GSF30(T) identifies diverse strategies in the Herbaspirillum genus to interact with plants.</title>
        <authorList>
            <person name="Straub D."/>
            <person name="Rothballer M."/>
            <person name="Hartmann A."/>
            <person name="Ludewig U."/>
        </authorList>
    </citation>
    <scope>NUCLEOTIDE SEQUENCE [LARGE SCALE GENOMIC DNA]</scope>
    <source>
        <strain evidence="3 4">GSF30</strain>
    </source>
</reference>
<organism evidence="3 4">
    <name type="scientific">Herbaspirillum frisingense GSF30</name>
    <dbReference type="NCBI Taxonomy" id="864073"/>
    <lineage>
        <taxon>Bacteria</taxon>
        <taxon>Pseudomonadati</taxon>
        <taxon>Pseudomonadota</taxon>
        <taxon>Betaproteobacteria</taxon>
        <taxon>Burkholderiales</taxon>
        <taxon>Oxalobacteraceae</taxon>
        <taxon>Herbaspirillum</taxon>
    </lineage>
</organism>
<comment type="caution">
    <text evidence="3">The sequence shown here is derived from an EMBL/GenBank/DDBJ whole genome shotgun (WGS) entry which is preliminary data.</text>
</comment>
<gene>
    <name evidence="3" type="ORF">HFRIS_021096</name>
</gene>
<sequence>MPDMPEPPPFDAIPPWEEDARVDTMPPAGFAAEKKTEPAVAVAPAAPAAPVAPQRPAATPAQQQETARIAAELGWDGHWPSLAASLALRGVAHQMAFQSELVRCEALNGGNVCFHLRIPLDTLRSSGSVEKLVAALSERFGKEIRVETELGAVADTANAVAEAERAERQRKAEQKMTSDPFVMTMMREFGATIVPGSIQAL</sequence>
<dbReference type="InterPro" id="IPR021029">
    <property type="entry name" value="DNA_pol_III_tau_dom-5"/>
</dbReference>
<feature type="domain" description="DNA polymerase III tau subunit" evidence="2">
    <location>
        <begin position="66"/>
        <end position="197"/>
    </location>
</feature>
<name>A0AAI9N1T5_9BURK</name>
<dbReference type="Pfam" id="PF12170">
    <property type="entry name" value="DNA_pol3_tau_5"/>
    <property type="match status" value="1"/>
</dbReference>
<feature type="compositionally biased region" description="Pro residues" evidence="1">
    <location>
        <begin position="1"/>
        <end position="12"/>
    </location>
</feature>
<evidence type="ECO:0000256" key="1">
    <source>
        <dbReference type="SAM" id="MobiDB-lite"/>
    </source>
</evidence>
<feature type="region of interest" description="Disordered" evidence="1">
    <location>
        <begin position="1"/>
        <end position="66"/>
    </location>
</feature>
<dbReference type="GO" id="GO:0003887">
    <property type="term" value="F:DNA-directed DNA polymerase activity"/>
    <property type="evidence" value="ECO:0007669"/>
    <property type="project" value="InterPro"/>
</dbReference>
<dbReference type="EMBL" id="AEEC02000041">
    <property type="protein sequence ID" value="EOA02690.1"/>
    <property type="molecule type" value="Genomic_DNA"/>
</dbReference>
<accession>A0AAI9N1T5</accession>
<evidence type="ECO:0000313" key="3">
    <source>
        <dbReference type="EMBL" id="EOA02690.1"/>
    </source>
</evidence>
<proteinExistence type="predicted"/>
<dbReference type="Proteomes" id="UP000006772">
    <property type="component" value="Unassembled WGS sequence"/>
</dbReference>
<protein>
    <submittedName>
        <fullName evidence="3">DNA polymerase III subunit gamma/tau</fullName>
    </submittedName>
</protein>
<evidence type="ECO:0000313" key="4">
    <source>
        <dbReference type="Proteomes" id="UP000006772"/>
    </source>
</evidence>
<dbReference type="Gene3D" id="3.30.300.150">
    <property type="entry name" value="DNA polymerase III, tau subunit, domain V"/>
    <property type="match status" value="1"/>
</dbReference>
<feature type="compositionally biased region" description="Low complexity" evidence="1">
    <location>
        <begin position="38"/>
        <end position="66"/>
    </location>
</feature>
<dbReference type="InterPro" id="IPR038249">
    <property type="entry name" value="PolIII_tau_V_sf"/>
</dbReference>
<evidence type="ECO:0000259" key="2">
    <source>
        <dbReference type="Pfam" id="PF12170"/>
    </source>
</evidence>